<dbReference type="EMBL" id="OBDO01000001">
    <property type="protein sequence ID" value="SNX94410.1"/>
    <property type="molecule type" value="Genomic_DNA"/>
</dbReference>
<dbReference type="AlphaFoldDB" id="A0A285E616"/>
<dbReference type="Pfam" id="PF00196">
    <property type="entry name" value="GerE"/>
    <property type="match status" value="1"/>
</dbReference>
<dbReference type="InterPro" id="IPR000792">
    <property type="entry name" value="Tscrpt_reg_LuxR_C"/>
</dbReference>
<dbReference type="InterPro" id="IPR003593">
    <property type="entry name" value="AAA+_ATPase"/>
</dbReference>
<evidence type="ECO:0000259" key="3">
    <source>
        <dbReference type="PROSITE" id="PS50043"/>
    </source>
</evidence>
<evidence type="ECO:0000256" key="2">
    <source>
        <dbReference type="SAM" id="MobiDB-lite"/>
    </source>
</evidence>
<feature type="domain" description="HTH luxR-type" evidence="3">
    <location>
        <begin position="399"/>
        <end position="464"/>
    </location>
</feature>
<dbReference type="Gene3D" id="1.10.10.10">
    <property type="entry name" value="Winged helix-like DNA-binding domain superfamily/Winged helix DNA-binding domain"/>
    <property type="match status" value="1"/>
</dbReference>
<reference evidence="4 5" key="1">
    <citation type="submission" date="2017-09" db="EMBL/GenBank/DDBJ databases">
        <authorList>
            <person name="Ehlers B."/>
            <person name="Leendertz F.H."/>
        </authorList>
    </citation>
    <scope>NUCLEOTIDE SEQUENCE [LARGE SCALE GENOMIC DNA]</scope>
    <source>
        <strain evidence="4 5">DSM 46844</strain>
    </source>
</reference>
<dbReference type="Pfam" id="PF25873">
    <property type="entry name" value="WHD_MalT"/>
    <property type="match status" value="1"/>
</dbReference>
<keyword evidence="5" id="KW-1185">Reference proteome</keyword>
<gene>
    <name evidence="4" type="ORF">SAMN06893097_101202</name>
</gene>
<dbReference type="InterPro" id="IPR036388">
    <property type="entry name" value="WH-like_DNA-bd_sf"/>
</dbReference>
<dbReference type="PANTHER" id="PTHR43214">
    <property type="entry name" value="TWO-COMPONENT RESPONSE REGULATOR"/>
    <property type="match status" value="1"/>
</dbReference>
<evidence type="ECO:0000313" key="4">
    <source>
        <dbReference type="EMBL" id="SNX94410.1"/>
    </source>
</evidence>
<dbReference type="GO" id="GO:0003677">
    <property type="term" value="F:DNA binding"/>
    <property type="evidence" value="ECO:0007669"/>
    <property type="project" value="UniProtKB-KW"/>
</dbReference>
<dbReference type="InterPro" id="IPR016032">
    <property type="entry name" value="Sig_transdc_resp-reg_C-effctor"/>
</dbReference>
<accession>A0A285E616</accession>
<dbReference type="InterPro" id="IPR059106">
    <property type="entry name" value="WHD_MalT"/>
</dbReference>
<evidence type="ECO:0000256" key="1">
    <source>
        <dbReference type="ARBA" id="ARBA00023125"/>
    </source>
</evidence>
<dbReference type="SUPFAM" id="SSF52540">
    <property type="entry name" value="P-loop containing nucleoside triphosphate hydrolases"/>
    <property type="match status" value="1"/>
</dbReference>
<dbReference type="SMART" id="SM00421">
    <property type="entry name" value="HTH_LUXR"/>
    <property type="match status" value="1"/>
</dbReference>
<proteinExistence type="predicted"/>
<dbReference type="RefSeq" id="WP_097203607.1">
    <property type="nucleotide sequence ID" value="NZ_JACHXB010000001.1"/>
</dbReference>
<dbReference type="InterPro" id="IPR027417">
    <property type="entry name" value="P-loop_NTPase"/>
</dbReference>
<dbReference type="CDD" id="cd06170">
    <property type="entry name" value="LuxR_C_like"/>
    <property type="match status" value="1"/>
</dbReference>
<dbReference type="Proteomes" id="UP000219514">
    <property type="component" value="Unassembled WGS sequence"/>
</dbReference>
<dbReference type="GO" id="GO:0006355">
    <property type="term" value="P:regulation of DNA-templated transcription"/>
    <property type="evidence" value="ECO:0007669"/>
    <property type="project" value="InterPro"/>
</dbReference>
<organism evidence="4 5">
    <name type="scientific">Geodermatophilus sabuli</name>
    <dbReference type="NCBI Taxonomy" id="1564158"/>
    <lineage>
        <taxon>Bacteria</taxon>
        <taxon>Bacillati</taxon>
        <taxon>Actinomycetota</taxon>
        <taxon>Actinomycetes</taxon>
        <taxon>Geodermatophilales</taxon>
        <taxon>Geodermatophilaceae</taxon>
        <taxon>Geodermatophilus</taxon>
    </lineage>
</organism>
<dbReference type="Pfam" id="PF13191">
    <property type="entry name" value="AAA_16"/>
    <property type="match status" value="1"/>
</dbReference>
<sequence length="466" mass="48646">MSDRSSELASPAALRPDARRRGRLTESVPAGRPLPRPRLLTALSRAVERAPMTLVSGPPGSGKTVLVATWAGRAAASTAVAWVRLGRDDVDVAEFWTAALSSLAGAGLPLPGVPRPVPGEPLPGDLVDRLAAALAAAPTPVVLVLDKADHLHGELVDGVHRLLGRSADRLRMVLTASADPLQLLGPSRRSGALAQIRGDQLAFRPPETRELLSRLGTPVSAGAAEELTAATDGSPTALVLAAAELARGVPAERLLADLAATDTAPVHHLAATVLAAQPPPLRRFLLRVSVSDHLWPDLVARLTGVPAPDRPLAALARAHAFVEADAGAPGGYRIPGLLRTLLAAQLDHEDPALAAVLRRQSADWYAATGPLNDGVMLAVPTAPPRAHPDGRGPRARPGAQVAVPDLSPREREVLHRLAGGDSTSRIATALALSTNTVRGHVRTLQRKLTSPDREGIIGRARELGLL</sequence>
<dbReference type="SMART" id="SM00382">
    <property type="entry name" value="AAA"/>
    <property type="match status" value="1"/>
</dbReference>
<evidence type="ECO:0000313" key="5">
    <source>
        <dbReference type="Proteomes" id="UP000219514"/>
    </source>
</evidence>
<name>A0A285E616_9ACTN</name>
<dbReference type="SUPFAM" id="SSF46894">
    <property type="entry name" value="C-terminal effector domain of the bipartite response regulators"/>
    <property type="match status" value="1"/>
</dbReference>
<protein>
    <submittedName>
        <fullName evidence="4">LuxR family transcriptional regulator, maltose regulon positive regulatory protein</fullName>
    </submittedName>
</protein>
<dbReference type="PROSITE" id="PS50043">
    <property type="entry name" value="HTH_LUXR_2"/>
    <property type="match status" value="1"/>
</dbReference>
<keyword evidence="1" id="KW-0238">DNA-binding</keyword>
<feature type="region of interest" description="Disordered" evidence="2">
    <location>
        <begin position="1"/>
        <end position="36"/>
    </location>
</feature>
<dbReference type="InterPro" id="IPR041664">
    <property type="entry name" value="AAA_16"/>
</dbReference>
<dbReference type="Gene3D" id="3.40.50.300">
    <property type="entry name" value="P-loop containing nucleotide triphosphate hydrolases"/>
    <property type="match status" value="1"/>
</dbReference>
<dbReference type="PRINTS" id="PR00038">
    <property type="entry name" value="HTHLUXR"/>
</dbReference>
<dbReference type="InterPro" id="IPR039420">
    <property type="entry name" value="WalR-like"/>
</dbReference>